<accession>A0A1R1XMR5</accession>
<keyword evidence="3" id="KW-1185">Reference proteome</keyword>
<sequence>RIEKLTNKNNAALDNLKSKLDPKVLEKLVKRVKKISKSAAKIPGPAALPRKVLRRAVKRAIARLISRSPSGSASDIRKAIRSAIKAKKLEKALVKANNVDPSKKARKLQRKIRKIQKKLKKTLKKVNQRIGPDALKKLKDELSKVSNLANEKRKINKPIIRRMNTLDKRTKKIINRLFLNIPRSARKDLQKAIKLEEKKAVIAAKIEKTRSVDPAAIKSKLAYKLDSLNNKQDSAARSLKSKVDPEVARKITRSINDLISKNNNVISKPKFKLPIPRGLFKIPRKVPIIGRELRKKIRSEVKKVIMDSPKDAKKMIKKIIRAKVNRLKNEAKFRDPKLISARKLANLAMKIAKSIKRENNQIKKLKDVVTPDQFGKISDKINKITQIILTPVSKLPLDERIRNYKLNNVDKVFSLYIKAKLRNIRYRDRIDDVSESTPEKALERIYHRFKASLAQERKYKRILAKLICIRRKSPLSRRINRFADILSAYIRSRSSGSSEYFHSRRYGSDKYRSIGSSRYIRRAKRMAKKCGVKPCCKNCCKSCYFKVFGRHP</sequence>
<evidence type="ECO:0000313" key="2">
    <source>
        <dbReference type="EMBL" id="OMJ15911.1"/>
    </source>
</evidence>
<dbReference type="Proteomes" id="UP000187283">
    <property type="component" value="Unassembled WGS sequence"/>
</dbReference>
<reference evidence="2 3" key="1">
    <citation type="submission" date="2017-01" db="EMBL/GenBank/DDBJ databases">
        <authorList>
            <person name="Mah S.A."/>
            <person name="Swanson W.J."/>
            <person name="Moy G.W."/>
            <person name="Vacquier V.D."/>
        </authorList>
    </citation>
    <scope>NUCLEOTIDE SEQUENCE [LARGE SCALE GENOMIC DNA]</scope>
    <source>
        <strain evidence="2 3">GSMNP</strain>
    </source>
</reference>
<feature type="non-terminal residue" evidence="2">
    <location>
        <position position="1"/>
    </location>
</feature>
<evidence type="ECO:0000256" key="1">
    <source>
        <dbReference type="SAM" id="Coils"/>
    </source>
</evidence>
<feature type="coiled-coil region" evidence="1">
    <location>
        <begin position="105"/>
        <end position="155"/>
    </location>
</feature>
<protein>
    <submittedName>
        <fullName evidence="2">Uncharacterized protein</fullName>
    </submittedName>
</protein>
<keyword evidence="1" id="KW-0175">Coiled coil</keyword>
<dbReference type="EMBL" id="LSSN01002511">
    <property type="protein sequence ID" value="OMJ15911.1"/>
    <property type="molecule type" value="Genomic_DNA"/>
</dbReference>
<evidence type="ECO:0000313" key="3">
    <source>
        <dbReference type="Proteomes" id="UP000187283"/>
    </source>
</evidence>
<organism evidence="2 3">
    <name type="scientific">Smittium culicis</name>
    <dbReference type="NCBI Taxonomy" id="133412"/>
    <lineage>
        <taxon>Eukaryota</taxon>
        <taxon>Fungi</taxon>
        <taxon>Fungi incertae sedis</taxon>
        <taxon>Zoopagomycota</taxon>
        <taxon>Kickxellomycotina</taxon>
        <taxon>Harpellomycetes</taxon>
        <taxon>Harpellales</taxon>
        <taxon>Legeriomycetaceae</taxon>
        <taxon>Smittium</taxon>
    </lineage>
</organism>
<name>A0A1R1XMR5_9FUNG</name>
<proteinExistence type="predicted"/>
<gene>
    <name evidence="2" type="ORF">AYI70_g6941</name>
</gene>
<comment type="caution">
    <text evidence="2">The sequence shown here is derived from an EMBL/GenBank/DDBJ whole genome shotgun (WGS) entry which is preliminary data.</text>
</comment>
<dbReference type="AlphaFoldDB" id="A0A1R1XMR5"/>